<name>A0A6J4QXM0_9ACTN</name>
<organism evidence="1">
    <name type="scientific">uncultured Rubrobacteraceae bacterium</name>
    <dbReference type="NCBI Taxonomy" id="349277"/>
    <lineage>
        <taxon>Bacteria</taxon>
        <taxon>Bacillati</taxon>
        <taxon>Actinomycetota</taxon>
        <taxon>Rubrobacteria</taxon>
        <taxon>Rubrobacterales</taxon>
        <taxon>Rubrobacteraceae</taxon>
        <taxon>environmental samples</taxon>
    </lineage>
</organism>
<reference evidence="1" key="1">
    <citation type="submission" date="2020-02" db="EMBL/GenBank/DDBJ databases">
        <authorList>
            <person name="Meier V. D."/>
        </authorList>
    </citation>
    <scope>NUCLEOTIDE SEQUENCE</scope>
    <source>
        <strain evidence="1">AVDCRST_MAG01</strain>
    </source>
</reference>
<sequence>MARIEGVNPERAEKRIRAVLEAQAKKWGGPLLNHLVYARRPTIFQGARGMWGGLDASGLVEPALTALVNRRVAYLNGCEF</sequence>
<proteinExistence type="predicted"/>
<protein>
    <recommendedName>
        <fullName evidence="2">Carboxymuconolactone decarboxylase-like domain-containing protein</fullName>
    </recommendedName>
</protein>
<dbReference type="InterPro" id="IPR029032">
    <property type="entry name" value="AhpD-like"/>
</dbReference>
<dbReference type="AlphaFoldDB" id="A0A6J4QXM0"/>
<gene>
    <name evidence="1" type="ORF">AVDCRST_MAG01-01-5112</name>
</gene>
<evidence type="ECO:0000313" key="1">
    <source>
        <dbReference type="EMBL" id="CAA9455293.1"/>
    </source>
</evidence>
<evidence type="ECO:0008006" key="2">
    <source>
        <dbReference type="Google" id="ProtNLM"/>
    </source>
</evidence>
<accession>A0A6J4QXM0</accession>
<dbReference type="EMBL" id="CADCUW010000670">
    <property type="protein sequence ID" value="CAA9455293.1"/>
    <property type="molecule type" value="Genomic_DNA"/>
</dbReference>
<dbReference type="SUPFAM" id="SSF69118">
    <property type="entry name" value="AhpD-like"/>
    <property type="match status" value="1"/>
</dbReference>